<evidence type="ECO:0000313" key="3">
    <source>
        <dbReference type="Proteomes" id="UP001596122"/>
    </source>
</evidence>
<evidence type="ECO:0000313" key="2">
    <source>
        <dbReference type="EMBL" id="MFC5380142.1"/>
    </source>
</evidence>
<comment type="caution">
    <text evidence="2">The sequence shown here is derived from an EMBL/GenBank/DDBJ whole genome shotgun (WGS) entry which is preliminary data.</text>
</comment>
<dbReference type="SUPFAM" id="SSF55729">
    <property type="entry name" value="Acyl-CoA N-acyltransferases (Nat)"/>
    <property type="match status" value="1"/>
</dbReference>
<dbReference type="Pfam" id="PF00583">
    <property type="entry name" value="Acetyltransf_1"/>
    <property type="match status" value="1"/>
</dbReference>
<accession>A0ABW0GJS9</accession>
<proteinExistence type="predicted"/>
<gene>
    <name evidence="2" type="ORF">ACFPJ6_05020</name>
</gene>
<dbReference type="RefSeq" id="WP_340267003.1">
    <property type="nucleotide sequence ID" value="NZ_JBBEOG010000001.1"/>
</dbReference>
<keyword evidence="2" id="KW-0012">Acyltransferase</keyword>
<dbReference type="EMBL" id="JBHSLD010000006">
    <property type="protein sequence ID" value="MFC5380142.1"/>
    <property type="molecule type" value="Genomic_DNA"/>
</dbReference>
<dbReference type="PROSITE" id="PS51186">
    <property type="entry name" value="GNAT"/>
    <property type="match status" value="1"/>
</dbReference>
<dbReference type="GO" id="GO:0016746">
    <property type="term" value="F:acyltransferase activity"/>
    <property type="evidence" value="ECO:0007669"/>
    <property type="project" value="UniProtKB-KW"/>
</dbReference>
<name>A0ABW0GJS9_9MICO</name>
<organism evidence="2 3">
    <name type="scientific">Aquipuribacter nitratireducens</name>
    <dbReference type="NCBI Taxonomy" id="650104"/>
    <lineage>
        <taxon>Bacteria</taxon>
        <taxon>Bacillati</taxon>
        <taxon>Actinomycetota</taxon>
        <taxon>Actinomycetes</taxon>
        <taxon>Micrococcales</taxon>
        <taxon>Intrasporangiaceae</taxon>
        <taxon>Aquipuribacter</taxon>
    </lineage>
</organism>
<dbReference type="EC" id="2.3.-.-" evidence="2"/>
<protein>
    <submittedName>
        <fullName evidence="2">GNAT family N-acetyltransferase</fullName>
        <ecNumber evidence="2">2.3.-.-</ecNumber>
    </submittedName>
</protein>
<dbReference type="Proteomes" id="UP001596122">
    <property type="component" value="Unassembled WGS sequence"/>
</dbReference>
<keyword evidence="3" id="KW-1185">Reference proteome</keyword>
<keyword evidence="2" id="KW-0808">Transferase</keyword>
<feature type="domain" description="N-acetyltransferase" evidence="1">
    <location>
        <begin position="7"/>
        <end position="163"/>
    </location>
</feature>
<sequence>MSGPAAARVRRAAPDDVAALAALAREHHGTGGWEERLREALMAGELVLVAEEPPGTIVGYARAGVRAPSPDDLPDDPSPSGWYVTGLVVAVAHRRRGVARRLVADVLAMRPAGEPVWSVVNARDEMSLALHAALGFTEVLRASRMVGIAFTGGEGVLLRHDPP</sequence>
<evidence type="ECO:0000259" key="1">
    <source>
        <dbReference type="PROSITE" id="PS51186"/>
    </source>
</evidence>
<dbReference type="InterPro" id="IPR000182">
    <property type="entry name" value="GNAT_dom"/>
</dbReference>
<dbReference type="Gene3D" id="3.40.630.30">
    <property type="match status" value="1"/>
</dbReference>
<reference evidence="3" key="1">
    <citation type="journal article" date="2019" name="Int. J. Syst. Evol. Microbiol.">
        <title>The Global Catalogue of Microorganisms (GCM) 10K type strain sequencing project: providing services to taxonomists for standard genome sequencing and annotation.</title>
        <authorList>
            <consortium name="The Broad Institute Genomics Platform"/>
            <consortium name="The Broad Institute Genome Sequencing Center for Infectious Disease"/>
            <person name="Wu L."/>
            <person name="Ma J."/>
        </authorList>
    </citation>
    <scope>NUCLEOTIDE SEQUENCE [LARGE SCALE GENOMIC DNA]</scope>
    <source>
        <strain evidence="3">CCUG 43114</strain>
    </source>
</reference>
<dbReference type="InterPro" id="IPR016181">
    <property type="entry name" value="Acyl_CoA_acyltransferase"/>
</dbReference>